<dbReference type="EMBL" id="UZAH01025374">
    <property type="protein sequence ID" value="VDO62621.1"/>
    <property type="molecule type" value="Genomic_DNA"/>
</dbReference>
<dbReference type="AlphaFoldDB" id="A0A183FEP3"/>
<reference evidence="4 5" key="1">
    <citation type="submission" date="2018-11" db="EMBL/GenBank/DDBJ databases">
        <authorList>
            <consortium name="Pathogen Informatics"/>
        </authorList>
    </citation>
    <scope>NUCLEOTIDE SEQUENCE [LARGE SCALE GENOMIC DNA]</scope>
</reference>
<proteinExistence type="predicted"/>
<keyword evidence="3" id="KW-1133">Transmembrane helix</keyword>
<evidence type="ECO:0000256" key="3">
    <source>
        <dbReference type="SAM" id="Phobius"/>
    </source>
</evidence>
<dbReference type="GO" id="GO:0006412">
    <property type="term" value="P:translation"/>
    <property type="evidence" value="ECO:0007669"/>
    <property type="project" value="InterPro"/>
</dbReference>
<dbReference type="InterPro" id="IPR000754">
    <property type="entry name" value="Ribosomal_uS9"/>
</dbReference>
<dbReference type="Proteomes" id="UP000050761">
    <property type="component" value="Unassembled WGS sequence"/>
</dbReference>
<keyword evidence="3" id="KW-0812">Transmembrane</keyword>
<keyword evidence="2" id="KW-0687">Ribonucleoprotein</keyword>
<evidence type="ECO:0000256" key="2">
    <source>
        <dbReference type="ARBA" id="ARBA00023274"/>
    </source>
</evidence>
<keyword evidence="3" id="KW-0472">Membrane</keyword>
<dbReference type="WBParaSite" id="HPBE_0000487301-mRNA-1">
    <property type="protein sequence ID" value="HPBE_0000487301-mRNA-1"/>
    <property type="gene ID" value="HPBE_0000487301"/>
</dbReference>
<dbReference type="GO" id="GO:0005840">
    <property type="term" value="C:ribosome"/>
    <property type="evidence" value="ECO:0007669"/>
    <property type="project" value="UniProtKB-KW"/>
</dbReference>
<sequence length="136" mass="15130">MLVAGLLGRVDVKATSTGSGGITALPRAVRHGAALGIAALYPKTVEPLRLAGLLTLDPRKKERCKVNQPGARAKWIWYVFASLRLQFMFFVTGLSAFIFKFLYSIFTSNCDPFKIEMDPFQTKLETFQIKLDTLLS</sequence>
<feature type="transmembrane region" description="Helical" evidence="3">
    <location>
        <begin position="75"/>
        <end position="99"/>
    </location>
</feature>
<evidence type="ECO:0000313" key="6">
    <source>
        <dbReference type="WBParaSite" id="HPBE_0000487301-mRNA-1"/>
    </source>
</evidence>
<dbReference type="InterPro" id="IPR020568">
    <property type="entry name" value="Ribosomal_Su5_D2-typ_SF"/>
</dbReference>
<keyword evidence="5" id="KW-1185">Reference proteome</keyword>
<reference evidence="6" key="2">
    <citation type="submission" date="2019-09" db="UniProtKB">
        <authorList>
            <consortium name="WormBaseParasite"/>
        </authorList>
    </citation>
    <scope>IDENTIFICATION</scope>
</reference>
<gene>
    <name evidence="4" type="ORF">HPBE_LOCUS4874</name>
</gene>
<evidence type="ECO:0000313" key="5">
    <source>
        <dbReference type="Proteomes" id="UP000050761"/>
    </source>
</evidence>
<dbReference type="SUPFAM" id="SSF54211">
    <property type="entry name" value="Ribosomal protein S5 domain 2-like"/>
    <property type="match status" value="1"/>
</dbReference>
<evidence type="ECO:0000313" key="4">
    <source>
        <dbReference type="EMBL" id="VDO62621.1"/>
    </source>
</evidence>
<organism evidence="5 6">
    <name type="scientific">Heligmosomoides polygyrus</name>
    <name type="common">Parasitic roundworm</name>
    <dbReference type="NCBI Taxonomy" id="6339"/>
    <lineage>
        <taxon>Eukaryota</taxon>
        <taxon>Metazoa</taxon>
        <taxon>Ecdysozoa</taxon>
        <taxon>Nematoda</taxon>
        <taxon>Chromadorea</taxon>
        <taxon>Rhabditida</taxon>
        <taxon>Rhabditina</taxon>
        <taxon>Rhabditomorpha</taxon>
        <taxon>Strongyloidea</taxon>
        <taxon>Heligmosomidae</taxon>
        <taxon>Heligmosomoides</taxon>
    </lineage>
</organism>
<dbReference type="InterPro" id="IPR014721">
    <property type="entry name" value="Ribsml_uS5_D2-typ_fold_subgr"/>
</dbReference>
<keyword evidence="1" id="KW-0689">Ribosomal protein</keyword>
<accession>A0A183FEP3</accession>
<protein>
    <submittedName>
        <fullName evidence="4 6">Uncharacterized protein</fullName>
    </submittedName>
</protein>
<accession>A0A3P7WNK8</accession>
<name>A0A183FEP3_HELPZ</name>
<dbReference type="GO" id="GO:0003735">
    <property type="term" value="F:structural constituent of ribosome"/>
    <property type="evidence" value="ECO:0007669"/>
    <property type="project" value="InterPro"/>
</dbReference>
<dbReference type="OrthoDB" id="10254627at2759"/>
<dbReference type="Gene3D" id="3.30.230.10">
    <property type="match status" value="1"/>
</dbReference>
<dbReference type="GO" id="GO:1990904">
    <property type="term" value="C:ribonucleoprotein complex"/>
    <property type="evidence" value="ECO:0007669"/>
    <property type="project" value="UniProtKB-KW"/>
</dbReference>
<dbReference type="Pfam" id="PF00380">
    <property type="entry name" value="Ribosomal_S9"/>
    <property type="match status" value="1"/>
</dbReference>
<evidence type="ECO:0000256" key="1">
    <source>
        <dbReference type="ARBA" id="ARBA00022980"/>
    </source>
</evidence>